<protein>
    <submittedName>
        <fullName evidence="2">Unannotated protein</fullName>
    </submittedName>
</protein>
<feature type="compositionally biased region" description="Basic and acidic residues" evidence="1">
    <location>
        <begin position="190"/>
        <end position="207"/>
    </location>
</feature>
<sequence length="237" mass="25623">MSDPGDSLNLEGETMKLPFTVAIALGIVLSGVSPAHAETDPFPGVEHMGEIPGTRISSPAWSQQAEWESTATYQNYLALGCPEGSGRAIAVDVAVMVWSNYCVKTWRSQAVIRAWEKYYSDEAEGRALAYEQSLAWNKANPGKQKCFSYGPLTSPDGGTTSGGVCANPVAAEDAMNIDPNNDEIQSDSFNKTEPELDSERSQVSRDLEPASQILNELTEGDSLKIFPARFLNSLPRG</sequence>
<dbReference type="AlphaFoldDB" id="A0A6J6CYH3"/>
<gene>
    <name evidence="2" type="ORF">UFOPK1581_00518</name>
</gene>
<evidence type="ECO:0000313" key="2">
    <source>
        <dbReference type="EMBL" id="CAB4556701.1"/>
    </source>
</evidence>
<dbReference type="EMBL" id="CAEZTB010000072">
    <property type="protein sequence ID" value="CAB4556701.1"/>
    <property type="molecule type" value="Genomic_DNA"/>
</dbReference>
<accession>A0A6J6CYH3</accession>
<reference evidence="2" key="1">
    <citation type="submission" date="2020-05" db="EMBL/GenBank/DDBJ databases">
        <authorList>
            <person name="Chiriac C."/>
            <person name="Salcher M."/>
            <person name="Ghai R."/>
            <person name="Kavagutti S V."/>
        </authorList>
    </citation>
    <scope>NUCLEOTIDE SEQUENCE</scope>
</reference>
<organism evidence="2">
    <name type="scientific">freshwater metagenome</name>
    <dbReference type="NCBI Taxonomy" id="449393"/>
    <lineage>
        <taxon>unclassified sequences</taxon>
        <taxon>metagenomes</taxon>
        <taxon>ecological metagenomes</taxon>
    </lineage>
</organism>
<name>A0A6J6CYH3_9ZZZZ</name>
<proteinExistence type="predicted"/>
<feature type="region of interest" description="Disordered" evidence="1">
    <location>
        <begin position="177"/>
        <end position="207"/>
    </location>
</feature>
<evidence type="ECO:0000256" key="1">
    <source>
        <dbReference type="SAM" id="MobiDB-lite"/>
    </source>
</evidence>